<dbReference type="AlphaFoldDB" id="A0A6J4RTD8"/>
<keyword evidence="2" id="KW-1133">Transmembrane helix</keyword>
<feature type="non-terminal residue" evidence="3">
    <location>
        <position position="104"/>
    </location>
</feature>
<evidence type="ECO:0000256" key="2">
    <source>
        <dbReference type="SAM" id="Phobius"/>
    </source>
</evidence>
<evidence type="ECO:0000313" key="3">
    <source>
        <dbReference type="EMBL" id="CAA9481120.1"/>
    </source>
</evidence>
<accession>A0A6J4RTD8</accession>
<dbReference type="EMBL" id="CADCVP010000098">
    <property type="protein sequence ID" value="CAA9481120.1"/>
    <property type="molecule type" value="Genomic_DNA"/>
</dbReference>
<feature type="transmembrane region" description="Helical" evidence="2">
    <location>
        <begin position="42"/>
        <end position="66"/>
    </location>
</feature>
<proteinExistence type="predicted"/>
<keyword evidence="2" id="KW-0472">Membrane</keyword>
<gene>
    <name evidence="3" type="ORF">AVDCRST_MAG69-780</name>
</gene>
<reference evidence="3" key="1">
    <citation type="submission" date="2020-02" db="EMBL/GenBank/DDBJ databases">
        <authorList>
            <person name="Meier V. D."/>
        </authorList>
    </citation>
    <scope>NUCLEOTIDE SEQUENCE</scope>
    <source>
        <strain evidence="3">AVDCRST_MAG69</strain>
    </source>
</reference>
<feature type="compositionally biased region" description="Polar residues" evidence="1">
    <location>
        <begin position="95"/>
        <end position="104"/>
    </location>
</feature>
<evidence type="ECO:0000256" key="1">
    <source>
        <dbReference type="SAM" id="MobiDB-lite"/>
    </source>
</evidence>
<name>A0A6J4RTD8_9ACTN</name>
<organism evidence="3">
    <name type="scientific">uncultured Solirubrobacteraceae bacterium</name>
    <dbReference type="NCBI Taxonomy" id="1162706"/>
    <lineage>
        <taxon>Bacteria</taxon>
        <taxon>Bacillati</taxon>
        <taxon>Actinomycetota</taxon>
        <taxon>Thermoleophilia</taxon>
        <taxon>Solirubrobacterales</taxon>
        <taxon>Solirubrobacteraceae</taxon>
        <taxon>environmental samples</taxon>
    </lineage>
</organism>
<feature type="transmembrane region" description="Helical" evidence="2">
    <location>
        <begin position="16"/>
        <end position="36"/>
    </location>
</feature>
<protein>
    <submittedName>
        <fullName evidence="3">Uncharacterized protein</fullName>
    </submittedName>
</protein>
<keyword evidence="2" id="KW-0812">Transmembrane</keyword>
<feature type="region of interest" description="Disordered" evidence="1">
    <location>
        <begin position="79"/>
        <end position="104"/>
    </location>
</feature>
<sequence length="104" mass="10682">MGARRQDRGERRAESLLVVMAAGIVGVTGVIAVLALVGEWWFLAMTMATLLACAGGVVAMILRLLAQAGDPVPVRQAATSSIAARPTEAAPPRSRSVTSTPALG</sequence>